<name>A0A645BLS6_9ZZZZ</name>
<reference evidence="5" key="1">
    <citation type="submission" date="2019-08" db="EMBL/GenBank/DDBJ databases">
        <authorList>
            <person name="Kucharzyk K."/>
            <person name="Murdoch R.W."/>
            <person name="Higgins S."/>
            <person name="Loffler F."/>
        </authorList>
    </citation>
    <scope>NUCLEOTIDE SEQUENCE</scope>
</reference>
<keyword evidence="2 5" id="KW-0560">Oxidoreductase</keyword>
<protein>
    <submittedName>
        <fullName evidence="5">L-carnitine dehydrogenase</fullName>
        <ecNumber evidence="5">1.1.1.108</ecNumber>
    </submittedName>
</protein>
<comment type="similarity">
    <text evidence="1">Belongs to the 3-hydroxyacyl-CoA dehydrogenase family.</text>
</comment>
<dbReference type="Pfam" id="PF02737">
    <property type="entry name" value="3HCDH_N"/>
    <property type="match status" value="1"/>
</dbReference>
<dbReference type="EMBL" id="VSSQ01021078">
    <property type="protein sequence ID" value="MPM66430.1"/>
    <property type="molecule type" value="Genomic_DNA"/>
</dbReference>
<dbReference type="GO" id="GO:0070403">
    <property type="term" value="F:NAD+ binding"/>
    <property type="evidence" value="ECO:0007669"/>
    <property type="project" value="InterPro"/>
</dbReference>
<dbReference type="SUPFAM" id="SSF48179">
    <property type="entry name" value="6-phosphogluconate dehydrogenase C-terminal domain-like"/>
    <property type="match status" value="1"/>
</dbReference>
<accession>A0A645BLS6</accession>
<feature type="domain" description="3-hydroxyacyl-CoA dehydrogenase C-terminal" evidence="3">
    <location>
        <begin position="118"/>
        <end position="182"/>
    </location>
</feature>
<organism evidence="5">
    <name type="scientific">bioreactor metagenome</name>
    <dbReference type="NCBI Taxonomy" id="1076179"/>
    <lineage>
        <taxon>unclassified sequences</taxon>
        <taxon>metagenomes</taxon>
        <taxon>ecological metagenomes</taxon>
    </lineage>
</organism>
<evidence type="ECO:0000259" key="4">
    <source>
        <dbReference type="Pfam" id="PF02737"/>
    </source>
</evidence>
<dbReference type="EC" id="1.1.1.108" evidence="5"/>
<dbReference type="Pfam" id="PF00725">
    <property type="entry name" value="3HCDH"/>
    <property type="match status" value="1"/>
</dbReference>
<sequence length="241" mass="25809">MRVAATVEEAVTGVRAVQEAGPETVDFKRDLWPRVEAAAPAEALLLSSSSGIVASAQAAGMTDRTRLVIGHPFNPPHVLPLVEVSAAPGTPQQRIDGALDFYREVGKYPVQLHRESPGFVANRLQMALVMEAIRLVRAGVVDVRELDDIVTHSLGIRWATIGPLLAFHLGGGPGGLGHLLEHIGRGLATDIGQQLSDEDITAVGQAAAEAYPYDRFPAYRQTRDALQSAIIAERDAHPLQP</sequence>
<dbReference type="InterPro" id="IPR006108">
    <property type="entry name" value="3HC_DH_C"/>
</dbReference>
<evidence type="ECO:0000259" key="3">
    <source>
        <dbReference type="Pfam" id="PF00725"/>
    </source>
</evidence>
<dbReference type="PANTHER" id="PTHR48075:SF1">
    <property type="entry name" value="LAMBDA-CRYSTALLIN HOMOLOG"/>
    <property type="match status" value="1"/>
</dbReference>
<dbReference type="GO" id="GO:0050104">
    <property type="term" value="F:L-gulonate 3-dehydrogenase activity"/>
    <property type="evidence" value="ECO:0007669"/>
    <property type="project" value="TreeGrafter"/>
</dbReference>
<proteinExistence type="inferred from homology"/>
<dbReference type="InterPro" id="IPR036291">
    <property type="entry name" value="NAD(P)-bd_dom_sf"/>
</dbReference>
<dbReference type="SUPFAM" id="SSF51735">
    <property type="entry name" value="NAD(P)-binding Rossmann-fold domains"/>
    <property type="match status" value="1"/>
</dbReference>
<dbReference type="GO" id="GO:0006631">
    <property type="term" value="P:fatty acid metabolic process"/>
    <property type="evidence" value="ECO:0007669"/>
    <property type="project" value="InterPro"/>
</dbReference>
<dbReference type="InterPro" id="IPR013328">
    <property type="entry name" value="6PGD_dom2"/>
</dbReference>
<dbReference type="InterPro" id="IPR008927">
    <property type="entry name" value="6-PGluconate_DH-like_C_sf"/>
</dbReference>
<dbReference type="Gene3D" id="1.10.1040.10">
    <property type="entry name" value="N-(1-d-carboxylethyl)-l-norvaline Dehydrogenase, domain 2"/>
    <property type="match status" value="1"/>
</dbReference>
<dbReference type="InterPro" id="IPR006176">
    <property type="entry name" value="3-OHacyl-CoA_DH_NAD-bd"/>
</dbReference>
<dbReference type="Gene3D" id="3.40.50.720">
    <property type="entry name" value="NAD(P)-binding Rossmann-like Domain"/>
    <property type="match status" value="1"/>
</dbReference>
<evidence type="ECO:0000256" key="1">
    <source>
        <dbReference type="ARBA" id="ARBA00009463"/>
    </source>
</evidence>
<comment type="caution">
    <text evidence="5">The sequence shown here is derived from an EMBL/GenBank/DDBJ whole genome shotgun (WGS) entry which is preliminary data.</text>
</comment>
<evidence type="ECO:0000256" key="2">
    <source>
        <dbReference type="ARBA" id="ARBA00023002"/>
    </source>
</evidence>
<dbReference type="PANTHER" id="PTHR48075">
    <property type="entry name" value="3-HYDROXYACYL-COA DEHYDROGENASE FAMILY PROTEIN"/>
    <property type="match status" value="1"/>
</dbReference>
<feature type="domain" description="3-hydroxyacyl-CoA dehydrogenase NAD binding" evidence="4">
    <location>
        <begin position="3"/>
        <end position="112"/>
    </location>
</feature>
<gene>
    <name evidence="5" type="primary">lcdH_2</name>
    <name evidence="5" type="ORF">SDC9_113337</name>
</gene>
<evidence type="ECO:0000313" key="5">
    <source>
        <dbReference type="EMBL" id="MPM66430.1"/>
    </source>
</evidence>
<dbReference type="InterPro" id="IPR006180">
    <property type="entry name" value="3-OHacyl-CoA_DH_CS"/>
</dbReference>
<dbReference type="PROSITE" id="PS00067">
    <property type="entry name" value="3HCDH"/>
    <property type="match status" value="1"/>
</dbReference>
<dbReference type="GO" id="GO:0047728">
    <property type="term" value="F:carnitine 3-dehydrogenase activity"/>
    <property type="evidence" value="ECO:0007669"/>
    <property type="project" value="UniProtKB-EC"/>
</dbReference>
<dbReference type="AlphaFoldDB" id="A0A645BLS6"/>